<evidence type="ECO:0000256" key="5">
    <source>
        <dbReference type="ARBA" id="ARBA00022821"/>
    </source>
</evidence>
<evidence type="ECO:0000313" key="9">
    <source>
        <dbReference type="Proteomes" id="UP000324897"/>
    </source>
</evidence>
<protein>
    <recommendedName>
        <fullName evidence="7">Disease resistance N-terminal domain-containing protein</fullName>
    </recommendedName>
</protein>
<feature type="region of interest" description="Disordered" evidence="6">
    <location>
        <begin position="531"/>
        <end position="550"/>
    </location>
</feature>
<dbReference type="Gene3D" id="1.20.5.4130">
    <property type="match status" value="1"/>
</dbReference>
<dbReference type="Gramene" id="TVU16948">
    <property type="protein sequence ID" value="TVU16948"/>
    <property type="gene ID" value="EJB05_32952"/>
</dbReference>
<dbReference type="PANTHER" id="PTHR19338:SF40">
    <property type="entry name" value="OS06G0314450 PROTEIN"/>
    <property type="match status" value="1"/>
</dbReference>
<organism evidence="8 9">
    <name type="scientific">Eragrostis curvula</name>
    <name type="common">weeping love grass</name>
    <dbReference type="NCBI Taxonomy" id="38414"/>
    <lineage>
        <taxon>Eukaryota</taxon>
        <taxon>Viridiplantae</taxon>
        <taxon>Streptophyta</taxon>
        <taxon>Embryophyta</taxon>
        <taxon>Tracheophyta</taxon>
        <taxon>Spermatophyta</taxon>
        <taxon>Magnoliopsida</taxon>
        <taxon>Liliopsida</taxon>
        <taxon>Poales</taxon>
        <taxon>Poaceae</taxon>
        <taxon>PACMAD clade</taxon>
        <taxon>Chloridoideae</taxon>
        <taxon>Eragrostideae</taxon>
        <taxon>Eragrostidinae</taxon>
        <taxon>Eragrostis</taxon>
    </lineage>
</organism>
<keyword evidence="9" id="KW-1185">Reference proteome</keyword>
<evidence type="ECO:0000256" key="6">
    <source>
        <dbReference type="SAM" id="MobiDB-lite"/>
    </source>
</evidence>
<accession>A0A5J9U1B5</accession>
<feature type="non-terminal residue" evidence="8">
    <location>
        <position position="1"/>
    </location>
</feature>
<evidence type="ECO:0000259" key="7">
    <source>
        <dbReference type="Pfam" id="PF18052"/>
    </source>
</evidence>
<keyword evidence="5" id="KW-0611">Plant defense</keyword>
<keyword evidence="3" id="KW-0677">Repeat</keyword>
<proteinExistence type="inferred from homology"/>
<dbReference type="Pfam" id="PF18052">
    <property type="entry name" value="Rx_N"/>
    <property type="match status" value="1"/>
</dbReference>
<dbReference type="EMBL" id="RWGY01000029">
    <property type="protein sequence ID" value="TVU16948.1"/>
    <property type="molecule type" value="Genomic_DNA"/>
</dbReference>
<evidence type="ECO:0000256" key="4">
    <source>
        <dbReference type="ARBA" id="ARBA00022741"/>
    </source>
</evidence>
<comment type="caution">
    <text evidence="8">The sequence shown here is derived from an EMBL/GenBank/DDBJ whole genome shotgun (WGS) entry which is preliminary data.</text>
</comment>
<name>A0A5J9U1B5_9POAL</name>
<gene>
    <name evidence="8" type="ORF">EJB05_32952</name>
</gene>
<evidence type="ECO:0000256" key="1">
    <source>
        <dbReference type="ARBA" id="ARBA00008894"/>
    </source>
</evidence>
<dbReference type="AlphaFoldDB" id="A0A5J9U1B5"/>
<dbReference type="Proteomes" id="UP000324897">
    <property type="component" value="Chromosome 7"/>
</dbReference>
<reference evidence="8 9" key="1">
    <citation type="journal article" date="2019" name="Sci. Rep.">
        <title>A high-quality genome of Eragrostis curvula grass provides insights into Poaceae evolution and supports new strategies to enhance forage quality.</title>
        <authorList>
            <person name="Carballo J."/>
            <person name="Santos B.A.C.M."/>
            <person name="Zappacosta D."/>
            <person name="Garbus I."/>
            <person name="Selva J.P."/>
            <person name="Gallo C.A."/>
            <person name="Diaz A."/>
            <person name="Albertini E."/>
            <person name="Caccamo M."/>
            <person name="Echenique V."/>
        </authorList>
    </citation>
    <scope>NUCLEOTIDE SEQUENCE [LARGE SCALE GENOMIC DNA]</scope>
    <source>
        <strain evidence="9">cv. Victoria</strain>
        <tissue evidence="8">Leaf</tissue>
    </source>
</reference>
<feature type="region of interest" description="Disordered" evidence="6">
    <location>
        <begin position="295"/>
        <end position="346"/>
    </location>
</feature>
<sequence length="568" mass="64333">MAAELASGAVSSLLGVIRNETRLLGGVQGDVQFIKEEMESMNSFLLYLARNVPPSGEHDEQVRAWMSQVRLLAVDCNNRIDLYLYRVNPDIHLARGGLQRYLLWVPWYLSKIKARRSAATKLGQLKERAREIGNRRLRYGVEVPANAAKATGRSLSWAATTSSASGGRGPAMQEEEEDKGDQPAVATAIDHSGRRSVFEPRSLEDYFEKKLLEWLEVMPLLPMRSPSMAIVAPDTRQEDEACSLVRKALDALQMHHVLIDIEAVHNDPVPLQSKDVLYYILRELKLEHARSQFQAQQQEATSGQGEGEEQRAPLTEQVKQQSEYQAERKRKSHISSDRKRMHSEISANIKKMKISQTLEGVKSKIRQEICLDQLLPYLGQLKGSKLEDKVSKETLGVLLLLLKLSAAAPEQHQVGKKKTRRTVAAFYQDFIRATATKLKERMEADAGQPAPTCLHQAQYEQILMELFPKTSDSNDPEQDKDHITEIANMVKQEIVREVFPILLTRNNKQLQQQDTVQESWEAVLDTKLTNDKKSDREQATSQVDIQGQIPDSMVKETMEKIEKYEGKD</sequence>
<dbReference type="GO" id="GO:0000166">
    <property type="term" value="F:nucleotide binding"/>
    <property type="evidence" value="ECO:0007669"/>
    <property type="project" value="UniProtKB-KW"/>
</dbReference>
<evidence type="ECO:0000256" key="2">
    <source>
        <dbReference type="ARBA" id="ARBA00022614"/>
    </source>
</evidence>
<dbReference type="InterPro" id="IPR038005">
    <property type="entry name" value="RX-like_CC"/>
</dbReference>
<evidence type="ECO:0000256" key="3">
    <source>
        <dbReference type="ARBA" id="ARBA00022737"/>
    </source>
</evidence>
<dbReference type="GO" id="GO:0006952">
    <property type="term" value="P:defense response"/>
    <property type="evidence" value="ECO:0007669"/>
    <property type="project" value="UniProtKB-KW"/>
</dbReference>
<evidence type="ECO:0000313" key="8">
    <source>
        <dbReference type="EMBL" id="TVU16948.1"/>
    </source>
</evidence>
<dbReference type="CDD" id="cd14798">
    <property type="entry name" value="RX-CC_like"/>
    <property type="match status" value="1"/>
</dbReference>
<dbReference type="PANTHER" id="PTHR19338">
    <property type="entry name" value="TRANSLOCASE OF INNER MITOCHONDRIAL MEMBRANE 13 HOMOLOG"/>
    <property type="match status" value="1"/>
</dbReference>
<dbReference type="InterPro" id="IPR041118">
    <property type="entry name" value="Rx_N"/>
</dbReference>
<feature type="domain" description="Disease resistance N-terminal" evidence="7">
    <location>
        <begin position="9"/>
        <end position="88"/>
    </location>
</feature>
<keyword evidence="2" id="KW-0433">Leucine-rich repeat</keyword>
<dbReference type="OrthoDB" id="3027644at2759"/>
<keyword evidence="4" id="KW-0547">Nucleotide-binding</keyword>
<comment type="similarity">
    <text evidence="1">Belongs to the disease resistance NB-LRR family.</text>
</comment>
<feature type="region of interest" description="Disordered" evidence="6">
    <location>
        <begin position="154"/>
        <end position="184"/>
    </location>
</feature>